<dbReference type="EMBL" id="CP163443">
    <property type="protein sequence ID" value="XDQ56739.1"/>
    <property type="molecule type" value="Genomic_DNA"/>
</dbReference>
<organism evidence="17">
    <name type="scientific">Streptomyces sp. R41</name>
    <dbReference type="NCBI Taxonomy" id="3238632"/>
    <lineage>
        <taxon>Bacteria</taxon>
        <taxon>Bacillati</taxon>
        <taxon>Actinomycetota</taxon>
        <taxon>Actinomycetes</taxon>
        <taxon>Kitasatosporales</taxon>
        <taxon>Streptomycetaceae</taxon>
        <taxon>Streptomyces</taxon>
    </lineage>
</organism>
<feature type="domain" description="Histidine kinase" evidence="15">
    <location>
        <begin position="308"/>
        <end position="524"/>
    </location>
</feature>
<dbReference type="SMART" id="SM00304">
    <property type="entry name" value="HAMP"/>
    <property type="match status" value="1"/>
</dbReference>
<name>A0AB39RNG8_9ACTN</name>
<comment type="catalytic activity">
    <reaction evidence="1">
        <text>ATP + protein L-histidine = ADP + protein N-phospho-L-histidine.</text>
        <dbReference type="EC" id="2.7.13.3"/>
    </reaction>
</comment>
<keyword evidence="9 14" id="KW-1133">Transmembrane helix</keyword>
<dbReference type="InterPro" id="IPR036890">
    <property type="entry name" value="HATPase_C_sf"/>
</dbReference>
<evidence type="ECO:0000256" key="13">
    <source>
        <dbReference type="SAM" id="MobiDB-lite"/>
    </source>
</evidence>
<dbReference type="GO" id="GO:0000155">
    <property type="term" value="F:phosphorelay sensor kinase activity"/>
    <property type="evidence" value="ECO:0007669"/>
    <property type="project" value="InterPro"/>
</dbReference>
<feature type="coiled-coil region" evidence="12">
    <location>
        <begin position="281"/>
        <end position="308"/>
    </location>
</feature>
<dbReference type="InterPro" id="IPR005467">
    <property type="entry name" value="His_kinase_dom"/>
</dbReference>
<evidence type="ECO:0000256" key="7">
    <source>
        <dbReference type="ARBA" id="ARBA00022692"/>
    </source>
</evidence>
<evidence type="ECO:0000256" key="12">
    <source>
        <dbReference type="SAM" id="Coils"/>
    </source>
</evidence>
<feature type="region of interest" description="Disordered" evidence="13">
    <location>
        <begin position="549"/>
        <end position="598"/>
    </location>
</feature>
<keyword evidence="5" id="KW-0597">Phosphoprotein</keyword>
<evidence type="ECO:0000256" key="8">
    <source>
        <dbReference type="ARBA" id="ARBA00022777"/>
    </source>
</evidence>
<comment type="cofactor">
    <cofactor evidence="2">
        <name>a divalent metal cation</name>
        <dbReference type="ChEBI" id="CHEBI:60240"/>
    </cofactor>
</comment>
<feature type="compositionally biased region" description="Low complexity" evidence="13">
    <location>
        <begin position="549"/>
        <end position="582"/>
    </location>
</feature>
<dbReference type="PANTHER" id="PTHR45436:SF5">
    <property type="entry name" value="SENSOR HISTIDINE KINASE TRCS"/>
    <property type="match status" value="1"/>
</dbReference>
<evidence type="ECO:0000313" key="17">
    <source>
        <dbReference type="EMBL" id="XDQ56739.1"/>
    </source>
</evidence>
<dbReference type="PROSITE" id="PS50885">
    <property type="entry name" value="HAMP"/>
    <property type="match status" value="1"/>
</dbReference>
<keyword evidence="7 14" id="KW-0812">Transmembrane</keyword>
<dbReference type="InterPro" id="IPR050428">
    <property type="entry name" value="TCS_sensor_his_kinase"/>
</dbReference>
<dbReference type="CDD" id="cd00082">
    <property type="entry name" value="HisKA"/>
    <property type="match status" value="1"/>
</dbReference>
<gene>
    <name evidence="17" type="ORF">AB5J53_36210</name>
</gene>
<evidence type="ECO:0000256" key="11">
    <source>
        <dbReference type="ARBA" id="ARBA00023136"/>
    </source>
</evidence>
<evidence type="ECO:0000256" key="3">
    <source>
        <dbReference type="ARBA" id="ARBA00004236"/>
    </source>
</evidence>
<protein>
    <recommendedName>
        <fullName evidence="4">histidine kinase</fullName>
        <ecNumber evidence="4">2.7.13.3</ecNumber>
    </recommendedName>
</protein>
<evidence type="ECO:0000256" key="9">
    <source>
        <dbReference type="ARBA" id="ARBA00022989"/>
    </source>
</evidence>
<dbReference type="AlphaFoldDB" id="A0AB39RNG8"/>
<evidence type="ECO:0000256" key="5">
    <source>
        <dbReference type="ARBA" id="ARBA00022553"/>
    </source>
</evidence>
<dbReference type="CDD" id="cd00075">
    <property type="entry name" value="HATPase"/>
    <property type="match status" value="1"/>
</dbReference>
<dbReference type="PROSITE" id="PS50109">
    <property type="entry name" value="HIS_KIN"/>
    <property type="match status" value="1"/>
</dbReference>
<comment type="subcellular location">
    <subcellularLocation>
        <location evidence="3">Cell membrane</location>
    </subcellularLocation>
</comment>
<evidence type="ECO:0000256" key="6">
    <source>
        <dbReference type="ARBA" id="ARBA00022679"/>
    </source>
</evidence>
<dbReference type="Pfam" id="PF02518">
    <property type="entry name" value="HATPase_c"/>
    <property type="match status" value="1"/>
</dbReference>
<dbReference type="GO" id="GO:0005509">
    <property type="term" value="F:calcium ion binding"/>
    <property type="evidence" value="ECO:0007669"/>
    <property type="project" value="UniProtKB-ARBA"/>
</dbReference>
<dbReference type="FunFam" id="3.30.565.10:FF:000006">
    <property type="entry name" value="Sensor histidine kinase WalK"/>
    <property type="match status" value="1"/>
</dbReference>
<reference evidence="17" key="1">
    <citation type="submission" date="2024-07" db="EMBL/GenBank/DDBJ databases">
        <authorList>
            <person name="Yu S.T."/>
        </authorList>
    </citation>
    <scope>NUCLEOTIDE SEQUENCE</scope>
    <source>
        <strain evidence="17">R41</strain>
    </source>
</reference>
<accession>A0AB39RNG8</accession>
<proteinExistence type="predicted"/>
<dbReference type="GO" id="GO:0005886">
    <property type="term" value="C:plasma membrane"/>
    <property type="evidence" value="ECO:0007669"/>
    <property type="project" value="UniProtKB-SubCell"/>
</dbReference>
<dbReference type="InterPro" id="IPR036097">
    <property type="entry name" value="HisK_dim/P_sf"/>
</dbReference>
<keyword evidence="12" id="KW-0175">Coiled coil</keyword>
<dbReference type="InterPro" id="IPR003660">
    <property type="entry name" value="HAMP_dom"/>
</dbReference>
<keyword evidence="11 14" id="KW-0472">Membrane</keyword>
<keyword evidence="8 17" id="KW-0418">Kinase</keyword>
<dbReference type="InterPro" id="IPR003594">
    <property type="entry name" value="HATPase_dom"/>
</dbReference>
<dbReference type="PANTHER" id="PTHR45436">
    <property type="entry name" value="SENSOR HISTIDINE KINASE YKOH"/>
    <property type="match status" value="1"/>
</dbReference>
<dbReference type="SUPFAM" id="SSF55874">
    <property type="entry name" value="ATPase domain of HSP90 chaperone/DNA topoisomerase II/histidine kinase"/>
    <property type="match status" value="1"/>
</dbReference>
<feature type="domain" description="HAMP" evidence="16">
    <location>
        <begin position="224"/>
        <end position="286"/>
    </location>
</feature>
<evidence type="ECO:0000256" key="1">
    <source>
        <dbReference type="ARBA" id="ARBA00000085"/>
    </source>
</evidence>
<dbReference type="Pfam" id="PF00512">
    <property type="entry name" value="HisKA"/>
    <property type="match status" value="1"/>
</dbReference>
<evidence type="ECO:0000259" key="16">
    <source>
        <dbReference type="PROSITE" id="PS50885"/>
    </source>
</evidence>
<dbReference type="InterPro" id="IPR004358">
    <property type="entry name" value="Sig_transdc_His_kin-like_C"/>
</dbReference>
<dbReference type="InterPro" id="IPR003661">
    <property type="entry name" value="HisK_dim/P_dom"/>
</dbReference>
<dbReference type="SMART" id="SM00387">
    <property type="entry name" value="HATPase_c"/>
    <property type="match status" value="1"/>
</dbReference>
<keyword evidence="6" id="KW-0808">Transferase</keyword>
<dbReference type="EC" id="2.7.13.3" evidence="4"/>
<dbReference type="SMART" id="SM00388">
    <property type="entry name" value="HisKA"/>
    <property type="match status" value="1"/>
</dbReference>
<evidence type="ECO:0000256" key="4">
    <source>
        <dbReference type="ARBA" id="ARBA00012438"/>
    </source>
</evidence>
<dbReference type="PRINTS" id="PR00344">
    <property type="entry name" value="BCTRLSENSOR"/>
</dbReference>
<dbReference type="Gene3D" id="1.10.287.130">
    <property type="match status" value="1"/>
</dbReference>
<evidence type="ECO:0000256" key="14">
    <source>
        <dbReference type="SAM" id="Phobius"/>
    </source>
</evidence>
<evidence type="ECO:0000256" key="10">
    <source>
        <dbReference type="ARBA" id="ARBA00023012"/>
    </source>
</evidence>
<keyword evidence="10" id="KW-0902">Two-component regulatory system</keyword>
<evidence type="ECO:0000259" key="15">
    <source>
        <dbReference type="PROSITE" id="PS50109"/>
    </source>
</evidence>
<dbReference type="RefSeq" id="WP_369249811.1">
    <property type="nucleotide sequence ID" value="NZ_CP163443.1"/>
</dbReference>
<feature type="transmembrane region" description="Helical" evidence="14">
    <location>
        <begin position="50"/>
        <end position="72"/>
    </location>
</feature>
<sequence length="598" mass="61816">MNGVRAVQGVQDRLRGWSLSARWRGGSEEAWSPKRCPRARLGGRSLRTRLLVLISAALVVVCAAMALTTVFAQRAYLLGNLDRRVTDAAERSRGGVQVGPDAGTDLAFLKEQGQAAGTVAARLDDDGNILSAQVVTGAGGPEALTSAQRAALDGIKADGSLHTRTLPGLGTYRVTALDGGGRPVLTALPMNDVQDMIRGLVMVEASVAAAGLTAAACVCAVVIRRQLRPLGRVAATAVEVSRSPLAHGEATGLTRVPDADADPGSEAGQVGAALNRMIDHVESSLAERRRGEEEMRRSEERMRRFLADASHELRTPLASIAGYAELMNRGTERTEATLAWRRVSAESARMRGLVEDLLLLARLDEGRPLESAEVDVAALVAETVWDARAAGEGHDWQLSLLLDTPALVVGDEARLHQVVANLLANARVHTPVGTTVIASVEATDRSCVIRVRDDGPGIPPSLLPRVFERFSRADASRSRMSPKDGGSGLGLAIAAAITAAHDGTIQVQSAPGRTEFTIELPPAGHAPSAGTATAVRTTTSVGTTAADTATSAGTTAADTATSVGTTAADTATSAGTTAAGSPSPSPSPSPSTAAPASA</sequence>
<evidence type="ECO:0000256" key="2">
    <source>
        <dbReference type="ARBA" id="ARBA00001968"/>
    </source>
</evidence>
<dbReference type="SUPFAM" id="SSF47384">
    <property type="entry name" value="Homodimeric domain of signal transducing histidine kinase"/>
    <property type="match status" value="1"/>
</dbReference>
<dbReference type="FunFam" id="1.10.287.130:FF:000001">
    <property type="entry name" value="Two-component sensor histidine kinase"/>
    <property type="match status" value="1"/>
</dbReference>
<dbReference type="Gene3D" id="3.30.565.10">
    <property type="entry name" value="Histidine kinase-like ATPase, C-terminal domain"/>
    <property type="match status" value="1"/>
</dbReference>